<feature type="domain" description="Major facilitator superfamily (MFS) profile" evidence="7">
    <location>
        <begin position="1"/>
        <end position="198"/>
    </location>
</feature>
<dbReference type="InterPro" id="IPR020846">
    <property type="entry name" value="MFS_dom"/>
</dbReference>
<organism evidence="8 9">
    <name type="scientific">candidate division WWE3 bacterium GW2011_GWB1_42_6</name>
    <dbReference type="NCBI Taxonomy" id="1619115"/>
    <lineage>
        <taxon>Bacteria</taxon>
        <taxon>Katanobacteria</taxon>
    </lineage>
</organism>
<keyword evidence="2" id="KW-0813">Transport</keyword>
<proteinExistence type="predicted"/>
<evidence type="ECO:0000313" key="9">
    <source>
        <dbReference type="Proteomes" id="UP000033848"/>
    </source>
</evidence>
<evidence type="ECO:0000256" key="1">
    <source>
        <dbReference type="ARBA" id="ARBA00004141"/>
    </source>
</evidence>
<feature type="transmembrane region" description="Helical" evidence="6">
    <location>
        <begin position="229"/>
        <end position="256"/>
    </location>
</feature>
<comment type="subcellular location">
    <subcellularLocation>
        <location evidence="1">Membrane</location>
        <topology evidence="1">Multi-pass membrane protein</topology>
    </subcellularLocation>
</comment>
<keyword evidence="3 6" id="KW-0812">Transmembrane</keyword>
<reference evidence="8 9" key="1">
    <citation type="journal article" date="2015" name="Nature">
        <title>rRNA introns, odd ribosomes, and small enigmatic genomes across a large radiation of phyla.</title>
        <authorList>
            <person name="Brown C.T."/>
            <person name="Hug L.A."/>
            <person name="Thomas B.C."/>
            <person name="Sharon I."/>
            <person name="Castelle C.J."/>
            <person name="Singh A."/>
            <person name="Wilkins M.J."/>
            <person name="Williams K.H."/>
            <person name="Banfield J.F."/>
        </authorList>
    </citation>
    <scope>NUCLEOTIDE SEQUENCE [LARGE SCALE GENOMIC DNA]</scope>
</reference>
<dbReference type="InterPro" id="IPR050930">
    <property type="entry name" value="MFS_Vesicular_Transporter"/>
</dbReference>
<sequence>MIKKYGFGFFRDSMWARVLTVSVILFFVYLGDAILSDWVPSFLQAALGGSLFMGLVFSFSSVVGFVTDLIFPQLLRKFKARRLILLAIAANLIFSGILIWTTTWPWLVLFLLAMAVWGVYYELLWFGSAQFVSDNVPMESRSGVWGVLSVFKSLAYFIGPIVGSWLAISRGNITTVVVAASVVCVGYVIWVLTSKKEKIHEQEIEPMEKFNIGEELGYWKVLFVHVWPVLLISLTMGLVDATYWTVLLISLTMGLVDATYWTTGAVLSDIMARDGLLGGLFLPAYMLPPIFMGVILAKWGVYKGKKKIAEIFLLFAGVFLALLGLRESLWSMLLLSFLTGVALSVAWPMVDAVYSDILARMGTERKHMVGLSSSTTSLAYIVGPITAGFISSRVGERMTFVVMGVLTVVVAIILLFSTPRKLRLPQAEISEWKD</sequence>
<feature type="transmembrane region" description="Helical" evidence="6">
    <location>
        <begin position="371"/>
        <end position="392"/>
    </location>
</feature>
<dbReference type="Gene3D" id="1.20.1250.20">
    <property type="entry name" value="MFS general substrate transporter like domains"/>
    <property type="match status" value="2"/>
</dbReference>
<feature type="transmembrane region" description="Helical" evidence="6">
    <location>
        <begin position="308"/>
        <end position="325"/>
    </location>
</feature>
<feature type="domain" description="Major facilitator superfamily (MFS) profile" evidence="7">
    <location>
        <begin position="221"/>
        <end position="434"/>
    </location>
</feature>
<comment type="caution">
    <text evidence="8">The sequence shown here is derived from an EMBL/GenBank/DDBJ whole genome shotgun (WGS) entry which is preliminary data.</text>
</comment>
<evidence type="ECO:0000256" key="6">
    <source>
        <dbReference type="SAM" id="Phobius"/>
    </source>
</evidence>
<accession>A0A0G1D6G9</accession>
<feature type="transmembrane region" description="Helical" evidence="6">
    <location>
        <begin position="12"/>
        <end position="31"/>
    </location>
</feature>
<feature type="transmembrane region" description="Helical" evidence="6">
    <location>
        <begin position="276"/>
        <end position="296"/>
    </location>
</feature>
<dbReference type="PANTHER" id="PTHR23506">
    <property type="entry name" value="GH10249P"/>
    <property type="match status" value="1"/>
</dbReference>
<dbReference type="InterPro" id="IPR011701">
    <property type="entry name" value="MFS"/>
</dbReference>
<feature type="transmembrane region" description="Helical" evidence="6">
    <location>
        <begin position="173"/>
        <end position="192"/>
    </location>
</feature>
<evidence type="ECO:0000256" key="3">
    <source>
        <dbReference type="ARBA" id="ARBA00022692"/>
    </source>
</evidence>
<dbReference type="PANTHER" id="PTHR23506:SF23">
    <property type="entry name" value="GH10249P"/>
    <property type="match status" value="1"/>
</dbReference>
<feature type="transmembrane region" description="Helical" evidence="6">
    <location>
        <begin position="398"/>
        <end position="416"/>
    </location>
</feature>
<feature type="transmembrane region" description="Helical" evidence="6">
    <location>
        <begin position="51"/>
        <end position="71"/>
    </location>
</feature>
<feature type="transmembrane region" description="Helical" evidence="6">
    <location>
        <begin position="144"/>
        <end position="167"/>
    </location>
</feature>
<dbReference type="PROSITE" id="PS50850">
    <property type="entry name" value="MFS"/>
    <property type="match status" value="2"/>
</dbReference>
<protein>
    <recommendedName>
        <fullName evidence="7">Major facilitator superfamily (MFS) profile domain-containing protein</fullName>
    </recommendedName>
</protein>
<keyword evidence="5 6" id="KW-0472">Membrane</keyword>
<dbReference type="SUPFAM" id="SSF103473">
    <property type="entry name" value="MFS general substrate transporter"/>
    <property type="match status" value="2"/>
</dbReference>
<evidence type="ECO:0000259" key="7">
    <source>
        <dbReference type="PROSITE" id="PS50850"/>
    </source>
</evidence>
<gene>
    <name evidence="8" type="ORF">UV35_C0014G0006</name>
</gene>
<dbReference type="Proteomes" id="UP000033848">
    <property type="component" value="Unassembled WGS sequence"/>
</dbReference>
<dbReference type="InterPro" id="IPR036259">
    <property type="entry name" value="MFS_trans_sf"/>
</dbReference>
<evidence type="ECO:0000313" key="8">
    <source>
        <dbReference type="EMBL" id="KKS66456.1"/>
    </source>
</evidence>
<feature type="transmembrane region" description="Helical" evidence="6">
    <location>
        <begin position="83"/>
        <end position="100"/>
    </location>
</feature>
<feature type="transmembrane region" description="Helical" evidence="6">
    <location>
        <begin position="331"/>
        <end position="350"/>
    </location>
</feature>
<evidence type="ECO:0000256" key="2">
    <source>
        <dbReference type="ARBA" id="ARBA00022448"/>
    </source>
</evidence>
<dbReference type="GO" id="GO:0022857">
    <property type="term" value="F:transmembrane transporter activity"/>
    <property type="evidence" value="ECO:0007669"/>
    <property type="project" value="InterPro"/>
</dbReference>
<dbReference type="Pfam" id="PF07690">
    <property type="entry name" value="MFS_1"/>
    <property type="match status" value="2"/>
</dbReference>
<dbReference type="EMBL" id="LCED01000014">
    <property type="protein sequence ID" value="KKS66456.1"/>
    <property type="molecule type" value="Genomic_DNA"/>
</dbReference>
<evidence type="ECO:0000256" key="5">
    <source>
        <dbReference type="ARBA" id="ARBA00023136"/>
    </source>
</evidence>
<feature type="transmembrane region" description="Helical" evidence="6">
    <location>
        <begin position="106"/>
        <end position="132"/>
    </location>
</feature>
<evidence type="ECO:0000256" key="4">
    <source>
        <dbReference type="ARBA" id="ARBA00022989"/>
    </source>
</evidence>
<name>A0A0G1D6G9_UNCKA</name>
<keyword evidence="4 6" id="KW-1133">Transmembrane helix</keyword>
<dbReference type="GO" id="GO:0016020">
    <property type="term" value="C:membrane"/>
    <property type="evidence" value="ECO:0007669"/>
    <property type="project" value="UniProtKB-SubCell"/>
</dbReference>
<dbReference type="AlphaFoldDB" id="A0A0G1D6G9"/>